<keyword evidence="4" id="KW-0479">Metal-binding</keyword>
<dbReference type="EMBL" id="BMSX01000010">
    <property type="protein sequence ID" value="GGR23477.1"/>
    <property type="molecule type" value="Genomic_DNA"/>
</dbReference>
<reference evidence="9" key="1">
    <citation type="journal article" date="2014" name="Int. J. Syst. Evol. Microbiol.">
        <title>Complete genome sequence of Corynebacterium casei LMG S-19264T (=DSM 44701T), isolated from a smear-ripened cheese.</title>
        <authorList>
            <consortium name="US DOE Joint Genome Institute (JGI-PGF)"/>
            <person name="Walter F."/>
            <person name="Albersmeier A."/>
            <person name="Kalinowski J."/>
            <person name="Ruckert C."/>
        </authorList>
    </citation>
    <scope>NUCLEOTIDE SEQUENCE</scope>
    <source>
        <strain evidence="9">JCM 4346</strain>
    </source>
</reference>
<evidence type="ECO:0000256" key="3">
    <source>
        <dbReference type="ARBA" id="ARBA00022617"/>
    </source>
</evidence>
<keyword evidence="6" id="KW-0408">Iron</keyword>
<evidence type="ECO:0000256" key="1">
    <source>
        <dbReference type="ARBA" id="ARBA00001929"/>
    </source>
</evidence>
<keyword evidence="5" id="KW-0560">Oxidoreductase</keyword>
<accession>A0A918FCX4</accession>
<evidence type="ECO:0000313" key="10">
    <source>
        <dbReference type="Proteomes" id="UP000658320"/>
    </source>
</evidence>
<evidence type="ECO:0000256" key="2">
    <source>
        <dbReference type="ARBA" id="ARBA00005096"/>
    </source>
</evidence>
<dbReference type="SUPFAM" id="SSF51905">
    <property type="entry name" value="FAD/NAD(P)-binding domain"/>
    <property type="match status" value="1"/>
</dbReference>
<protein>
    <recommendedName>
        <fullName evidence="8">FAD/NAD(P)-binding domain-containing protein</fullName>
    </recommendedName>
</protein>
<dbReference type="PRINTS" id="PR00469">
    <property type="entry name" value="PNDRDTASEII"/>
</dbReference>
<evidence type="ECO:0000256" key="7">
    <source>
        <dbReference type="ARBA" id="ARBA00023014"/>
    </source>
</evidence>
<dbReference type="PANTHER" id="PTHR43809">
    <property type="entry name" value="NITRITE REDUCTASE (NADH) LARGE SUBUNIT"/>
    <property type="match status" value="1"/>
</dbReference>
<evidence type="ECO:0000313" key="9">
    <source>
        <dbReference type="EMBL" id="GGR23477.1"/>
    </source>
</evidence>
<comment type="pathway">
    <text evidence="2">Nitrogen metabolism; nitrate reduction (assimilation).</text>
</comment>
<dbReference type="InterPro" id="IPR036188">
    <property type="entry name" value="FAD/NAD-bd_sf"/>
</dbReference>
<dbReference type="Gene3D" id="3.50.50.60">
    <property type="entry name" value="FAD/NAD(P)-binding domain"/>
    <property type="match status" value="2"/>
</dbReference>
<dbReference type="PANTHER" id="PTHR43809:SF1">
    <property type="entry name" value="NITRITE REDUCTASE (NADH) LARGE SUBUNIT"/>
    <property type="match status" value="1"/>
</dbReference>
<evidence type="ECO:0000256" key="6">
    <source>
        <dbReference type="ARBA" id="ARBA00023004"/>
    </source>
</evidence>
<evidence type="ECO:0000256" key="5">
    <source>
        <dbReference type="ARBA" id="ARBA00023002"/>
    </source>
</evidence>
<organism evidence="9 10">
    <name type="scientific">Streptomyces aurantiogriseus</name>
    <dbReference type="NCBI Taxonomy" id="66870"/>
    <lineage>
        <taxon>Bacteria</taxon>
        <taxon>Bacillati</taxon>
        <taxon>Actinomycetota</taxon>
        <taxon>Actinomycetes</taxon>
        <taxon>Kitasatosporales</taxon>
        <taxon>Streptomycetaceae</taxon>
        <taxon>Streptomyces</taxon>
    </lineage>
</organism>
<feature type="domain" description="FAD/NAD(P)-binding" evidence="8">
    <location>
        <begin position="6"/>
        <end position="288"/>
    </location>
</feature>
<name>A0A918FCX4_9ACTN</name>
<proteinExistence type="predicted"/>
<gene>
    <name evidence="9" type="ORF">GCM10010251_44440</name>
</gene>
<dbReference type="InterPro" id="IPR052034">
    <property type="entry name" value="NasD-like"/>
</dbReference>
<keyword evidence="3" id="KW-0349">Heme</keyword>
<evidence type="ECO:0000259" key="8">
    <source>
        <dbReference type="Pfam" id="PF07992"/>
    </source>
</evidence>
<dbReference type="GO" id="GO:0016491">
    <property type="term" value="F:oxidoreductase activity"/>
    <property type="evidence" value="ECO:0007669"/>
    <property type="project" value="UniProtKB-KW"/>
</dbReference>
<sequence>MTTPQRLVIIGYGMTAHRLIEDLRSRDREGCWRITVVGEEPRLAYNRVALTDRLAGATERDLALAGPELLGDPLVESRTATRATGIDRASRTVLTTDGAPLPYDALVLATGAVAFRPPVPGADLPGCLPYRTLADVDAIRSAAVPGEPVVVVGGGLLGLETAEALRRHLGMRPYVVEAAPRLMPAQLDAPAARLLAVRLRHAGLRLHCGVPLRCVEADADGRVCGVRLEDGTRIATRLVVFSAGIRPRDDLAEPAGLARGERGGFLVDGHCRTPAPDIWAVGDCAALRGRCHGTVAPGYRMAEAVAGQLLGAPAEGPGLAADETDTVLKVPGTEVASVGDAHARTPGAVELSYTQGAQGSPETRYAKLVLDSDARVLLGAVLVGHGRAHPLLRSVLGRELPSSPEHLLLGEPRR</sequence>
<dbReference type="GO" id="GO:0046872">
    <property type="term" value="F:metal ion binding"/>
    <property type="evidence" value="ECO:0007669"/>
    <property type="project" value="UniProtKB-KW"/>
</dbReference>
<keyword evidence="7" id="KW-0411">Iron-sulfur</keyword>
<comment type="caution">
    <text evidence="9">The sequence shown here is derived from an EMBL/GenBank/DDBJ whole genome shotgun (WGS) entry which is preliminary data.</text>
</comment>
<dbReference type="Pfam" id="PF07992">
    <property type="entry name" value="Pyr_redox_2"/>
    <property type="match status" value="1"/>
</dbReference>
<reference evidence="9" key="2">
    <citation type="submission" date="2020-09" db="EMBL/GenBank/DDBJ databases">
        <authorList>
            <person name="Sun Q."/>
            <person name="Ohkuma M."/>
        </authorList>
    </citation>
    <scope>NUCLEOTIDE SEQUENCE</scope>
    <source>
        <strain evidence="9">JCM 4346</strain>
    </source>
</reference>
<dbReference type="PRINTS" id="PR00368">
    <property type="entry name" value="FADPNR"/>
</dbReference>
<dbReference type="RefSeq" id="WP_189939243.1">
    <property type="nucleotide sequence ID" value="NZ_BMSX01000010.1"/>
</dbReference>
<keyword evidence="10" id="KW-1185">Reference proteome</keyword>
<dbReference type="GO" id="GO:0051536">
    <property type="term" value="F:iron-sulfur cluster binding"/>
    <property type="evidence" value="ECO:0007669"/>
    <property type="project" value="UniProtKB-KW"/>
</dbReference>
<evidence type="ECO:0000256" key="4">
    <source>
        <dbReference type="ARBA" id="ARBA00022723"/>
    </source>
</evidence>
<dbReference type="AlphaFoldDB" id="A0A918FCX4"/>
<dbReference type="Proteomes" id="UP000658320">
    <property type="component" value="Unassembled WGS sequence"/>
</dbReference>
<dbReference type="InterPro" id="IPR023753">
    <property type="entry name" value="FAD/NAD-binding_dom"/>
</dbReference>
<comment type="cofactor">
    <cofactor evidence="1">
        <name>siroheme</name>
        <dbReference type="ChEBI" id="CHEBI:60052"/>
    </cofactor>
</comment>